<proteinExistence type="predicted"/>
<keyword evidence="1" id="KW-0175">Coiled coil</keyword>
<evidence type="ECO:0000313" key="4">
    <source>
        <dbReference type="Proteomes" id="UP000178170"/>
    </source>
</evidence>
<keyword evidence="2" id="KW-0812">Transmembrane</keyword>
<keyword evidence="2" id="KW-1133">Transmembrane helix</keyword>
<organism evidence="3 4">
    <name type="scientific">Candidatus Wildermuthbacteria bacterium RIFCSPHIGHO2_01_FULL_48_27b</name>
    <dbReference type="NCBI Taxonomy" id="1802447"/>
    <lineage>
        <taxon>Bacteria</taxon>
        <taxon>Candidatus Wildermuthiibacteriota</taxon>
    </lineage>
</organism>
<dbReference type="EMBL" id="MHTS01000006">
    <property type="protein sequence ID" value="OHA64894.1"/>
    <property type="molecule type" value="Genomic_DNA"/>
</dbReference>
<gene>
    <name evidence="3" type="ORF">A2843_00055</name>
</gene>
<dbReference type="Proteomes" id="UP000178170">
    <property type="component" value="Unassembled WGS sequence"/>
</dbReference>
<feature type="coiled-coil region" evidence="1">
    <location>
        <begin position="7"/>
        <end position="34"/>
    </location>
</feature>
<comment type="caution">
    <text evidence="3">The sequence shown here is derived from an EMBL/GenBank/DDBJ whole genome shotgun (WGS) entry which is preliminary data.</text>
</comment>
<keyword evidence="2" id="KW-0472">Membrane</keyword>
<name>A0A1G2QWA7_9BACT</name>
<reference evidence="3 4" key="1">
    <citation type="journal article" date="2016" name="Nat. Commun.">
        <title>Thousands of microbial genomes shed light on interconnected biogeochemical processes in an aquifer system.</title>
        <authorList>
            <person name="Anantharaman K."/>
            <person name="Brown C.T."/>
            <person name="Hug L.A."/>
            <person name="Sharon I."/>
            <person name="Castelle C.J."/>
            <person name="Probst A.J."/>
            <person name="Thomas B.C."/>
            <person name="Singh A."/>
            <person name="Wilkins M.J."/>
            <person name="Karaoz U."/>
            <person name="Brodie E.L."/>
            <person name="Williams K.H."/>
            <person name="Hubbard S.S."/>
            <person name="Banfield J.F."/>
        </authorList>
    </citation>
    <scope>NUCLEOTIDE SEQUENCE [LARGE SCALE GENOMIC DNA]</scope>
</reference>
<dbReference type="AlphaFoldDB" id="A0A1G2QWA7"/>
<protein>
    <submittedName>
        <fullName evidence="3">Uncharacterized protein</fullName>
    </submittedName>
</protein>
<evidence type="ECO:0000313" key="3">
    <source>
        <dbReference type="EMBL" id="OHA64894.1"/>
    </source>
</evidence>
<sequence length="241" mass="26969">MAAEDILMRLQERERQLAEELALIRSTIERLTEQRAAVNRARELGIPVEGIRLMELATQELEHTMIATATPSQPNSRKSAQIAPLAKRIIRDVFSAGNGVSLPTTLEDALQHIYGDAWKMRSVGVAEFQHTFQQDVGHPKSQLKKMLANAVGILKDMRERGGPTAEDQVLARELYQNIAASDSKRWQQIISTLQTWGGKGGITSRQIHQPSREKLVLSGGFIFIDFIWISGILVFICQKSQ</sequence>
<evidence type="ECO:0000256" key="1">
    <source>
        <dbReference type="SAM" id="Coils"/>
    </source>
</evidence>
<evidence type="ECO:0000256" key="2">
    <source>
        <dbReference type="SAM" id="Phobius"/>
    </source>
</evidence>
<feature type="transmembrane region" description="Helical" evidence="2">
    <location>
        <begin position="215"/>
        <end position="237"/>
    </location>
</feature>
<accession>A0A1G2QWA7</accession>